<evidence type="ECO:0000313" key="2">
    <source>
        <dbReference type="EMBL" id="PLW34005.1"/>
    </source>
</evidence>
<sequence length="167" mass="17712">MLQQSQHHHRYNMGGGGSHWQNGPAPNTPHFVPGNRPMNANMPNYPIPNGSMASNHGGNPSQYLPKPPPFSHCNGLGGQSAGSLSTIYPPSSDRSNPHHQPRNSAAGPPSPRLPPSNAPTGGQSPSYQHSLNGQGMPAPYWPQGPSYPQNGPGPYPPYGYNPNTMPT</sequence>
<reference evidence="2 3" key="1">
    <citation type="submission" date="2017-11" db="EMBL/GenBank/DDBJ databases">
        <title>De novo assembly and phasing of dikaryotic genomes from two isolates of Puccinia coronata f. sp. avenae, the causal agent of oat crown rust.</title>
        <authorList>
            <person name="Miller M.E."/>
            <person name="Zhang Y."/>
            <person name="Omidvar V."/>
            <person name="Sperschneider J."/>
            <person name="Schwessinger B."/>
            <person name="Raley C."/>
            <person name="Palmer J.M."/>
            <person name="Garnica D."/>
            <person name="Upadhyaya N."/>
            <person name="Rathjen J."/>
            <person name="Taylor J.M."/>
            <person name="Park R.F."/>
            <person name="Dodds P.N."/>
            <person name="Hirsch C.D."/>
            <person name="Kianian S.F."/>
            <person name="Figueroa M."/>
        </authorList>
    </citation>
    <scope>NUCLEOTIDE SEQUENCE [LARGE SCALE GENOMIC DNA]</scope>
    <source>
        <strain evidence="2">12SD80</strain>
    </source>
</reference>
<accession>A0A2N5U8E0</accession>
<feature type="compositionally biased region" description="Polar residues" evidence="1">
    <location>
        <begin position="120"/>
        <end position="133"/>
    </location>
</feature>
<feature type="region of interest" description="Disordered" evidence="1">
    <location>
        <begin position="1"/>
        <end position="167"/>
    </location>
</feature>
<dbReference type="AlphaFoldDB" id="A0A2N5U8E0"/>
<organism evidence="2 3">
    <name type="scientific">Puccinia coronata f. sp. avenae</name>
    <dbReference type="NCBI Taxonomy" id="200324"/>
    <lineage>
        <taxon>Eukaryota</taxon>
        <taxon>Fungi</taxon>
        <taxon>Dikarya</taxon>
        <taxon>Basidiomycota</taxon>
        <taxon>Pucciniomycotina</taxon>
        <taxon>Pucciniomycetes</taxon>
        <taxon>Pucciniales</taxon>
        <taxon>Pucciniaceae</taxon>
        <taxon>Puccinia</taxon>
    </lineage>
</organism>
<evidence type="ECO:0000256" key="1">
    <source>
        <dbReference type="SAM" id="MobiDB-lite"/>
    </source>
</evidence>
<gene>
    <name evidence="2" type="ORF">PCASD_22345</name>
</gene>
<proteinExistence type="predicted"/>
<protein>
    <submittedName>
        <fullName evidence="2">Uncharacterized protein</fullName>
    </submittedName>
</protein>
<dbReference type="Proteomes" id="UP000235392">
    <property type="component" value="Unassembled WGS sequence"/>
</dbReference>
<name>A0A2N5U8E0_9BASI</name>
<feature type="compositionally biased region" description="Pro residues" evidence="1">
    <location>
        <begin position="108"/>
        <end position="117"/>
    </location>
</feature>
<dbReference type="EMBL" id="PGCI01000207">
    <property type="protein sequence ID" value="PLW34005.1"/>
    <property type="molecule type" value="Genomic_DNA"/>
</dbReference>
<feature type="compositionally biased region" description="Basic residues" evidence="1">
    <location>
        <begin position="1"/>
        <end position="11"/>
    </location>
</feature>
<comment type="caution">
    <text evidence="2">The sequence shown here is derived from an EMBL/GenBank/DDBJ whole genome shotgun (WGS) entry which is preliminary data.</text>
</comment>
<feature type="compositionally biased region" description="Polar residues" evidence="1">
    <location>
        <begin position="81"/>
        <end position="94"/>
    </location>
</feature>
<evidence type="ECO:0000313" key="3">
    <source>
        <dbReference type="Proteomes" id="UP000235392"/>
    </source>
</evidence>
<feature type="compositionally biased region" description="Polar residues" evidence="1">
    <location>
        <begin position="51"/>
        <end position="62"/>
    </location>
</feature>